<name>A0A8S5QUX6_9CAUD</name>
<sequence>MKEEEVKKGTPALGVSKKMSYEQMAQQLNTAQTILDQQAGQFRELQNRYNMAVRRIQELEYGNVALRIKTCFDVLDHESHFSVDFVNECVKEIEEIMTPKAPEVEEEDKENPDAGE</sequence>
<reference evidence="2" key="1">
    <citation type="journal article" date="2021" name="Proc. Natl. Acad. Sci. U.S.A.">
        <title>A Catalog of Tens of Thousands of Viruses from Human Metagenomes Reveals Hidden Associations with Chronic Diseases.</title>
        <authorList>
            <person name="Tisza M.J."/>
            <person name="Buck C.B."/>
        </authorList>
    </citation>
    <scope>NUCLEOTIDE SEQUENCE</scope>
    <source>
        <strain evidence="2">CtDAq1</strain>
    </source>
</reference>
<accession>A0A8S5QUX6</accession>
<proteinExistence type="predicted"/>
<organism evidence="2">
    <name type="scientific">CrAss-like virus sp. ctDAq1</name>
    <dbReference type="NCBI Taxonomy" id="2826822"/>
    <lineage>
        <taxon>Viruses</taxon>
        <taxon>Duplodnaviria</taxon>
        <taxon>Heunggongvirae</taxon>
        <taxon>Uroviricota</taxon>
        <taxon>Caudoviricetes</taxon>
        <taxon>Crassvirales</taxon>
    </lineage>
</organism>
<feature type="compositionally biased region" description="Acidic residues" evidence="1">
    <location>
        <begin position="104"/>
        <end position="116"/>
    </location>
</feature>
<dbReference type="EMBL" id="BK015733">
    <property type="protein sequence ID" value="DAE22452.1"/>
    <property type="molecule type" value="Genomic_DNA"/>
</dbReference>
<evidence type="ECO:0000256" key="1">
    <source>
        <dbReference type="SAM" id="MobiDB-lite"/>
    </source>
</evidence>
<evidence type="ECO:0000313" key="2">
    <source>
        <dbReference type="EMBL" id="DAE22452.1"/>
    </source>
</evidence>
<feature type="region of interest" description="Disordered" evidence="1">
    <location>
        <begin position="97"/>
        <end position="116"/>
    </location>
</feature>
<protein>
    <submittedName>
        <fullName evidence="2">Uncharacterized protein</fullName>
    </submittedName>
</protein>